<dbReference type="Proteomes" id="UP000263486">
    <property type="component" value="Unassembled WGS sequence"/>
</dbReference>
<keyword evidence="3" id="KW-1185">Reference proteome</keyword>
<protein>
    <recommendedName>
        <fullName evidence="1">Redoxin domain-containing protein</fullName>
    </recommendedName>
</protein>
<reference evidence="2 3" key="1">
    <citation type="submission" date="2018-08" db="EMBL/GenBank/DDBJ databases">
        <title>Draft genome sequence of Psychrilyobacter sp. strain SD5 isolated from Black Sea water.</title>
        <authorList>
            <person name="Yadav S."/>
            <person name="Villanueva L."/>
            <person name="Damste J.S.S."/>
        </authorList>
    </citation>
    <scope>NUCLEOTIDE SEQUENCE [LARGE SCALE GENOMIC DNA]</scope>
    <source>
        <strain evidence="2 3">SD5</strain>
    </source>
</reference>
<dbReference type="SUPFAM" id="SSF52833">
    <property type="entry name" value="Thioredoxin-like"/>
    <property type="match status" value="1"/>
</dbReference>
<organism evidence="2 3">
    <name type="scientific">Psychrilyobacter piezotolerans</name>
    <dbReference type="NCBI Taxonomy" id="2293438"/>
    <lineage>
        <taxon>Bacteria</taxon>
        <taxon>Fusobacteriati</taxon>
        <taxon>Fusobacteriota</taxon>
        <taxon>Fusobacteriia</taxon>
        <taxon>Fusobacteriales</taxon>
        <taxon>Fusobacteriaceae</taxon>
        <taxon>Psychrilyobacter</taxon>
    </lineage>
</organism>
<sequence length="80" mass="9345">MLREKLKEYSTNAEADMPHEVIATMEKALRELKATHIEEKTIKVGEKLPDFNLIDTQGNKYSKDSFKNKKLVLNFFRGSW</sequence>
<name>A0ABX9KHC2_9FUSO</name>
<evidence type="ECO:0000313" key="2">
    <source>
        <dbReference type="EMBL" id="REI41421.1"/>
    </source>
</evidence>
<comment type="caution">
    <text evidence="2">The sequence shown here is derived from an EMBL/GenBank/DDBJ whole genome shotgun (WGS) entry which is preliminary data.</text>
</comment>
<dbReference type="InterPro" id="IPR036249">
    <property type="entry name" value="Thioredoxin-like_sf"/>
</dbReference>
<evidence type="ECO:0000313" key="3">
    <source>
        <dbReference type="Proteomes" id="UP000263486"/>
    </source>
</evidence>
<feature type="domain" description="Redoxin" evidence="1">
    <location>
        <begin position="43"/>
        <end position="80"/>
    </location>
</feature>
<accession>A0ABX9KHC2</accession>
<proteinExistence type="predicted"/>
<dbReference type="Pfam" id="PF08534">
    <property type="entry name" value="Redoxin"/>
    <property type="match status" value="1"/>
</dbReference>
<dbReference type="InterPro" id="IPR013740">
    <property type="entry name" value="Redoxin"/>
</dbReference>
<evidence type="ECO:0000259" key="1">
    <source>
        <dbReference type="Pfam" id="PF08534"/>
    </source>
</evidence>
<dbReference type="Gene3D" id="3.40.30.10">
    <property type="entry name" value="Glutaredoxin"/>
    <property type="match status" value="1"/>
</dbReference>
<dbReference type="RefSeq" id="WP_114642169.1">
    <property type="nucleotide sequence ID" value="NZ_JAACIO010000011.1"/>
</dbReference>
<dbReference type="EMBL" id="QUAJ01000010">
    <property type="protein sequence ID" value="REI41421.1"/>
    <property type="molecule type" value="Genomic_DNA"/>
</dbReference>
<gene>
    <name evidence="2" type="ORF">DYH56_07060</name>
</gene>